<dbReference type="SUPFAM" id="SSF56935">
    <property type="entry name" value="Porins"/>
    <property type="match status" value="1"/>
</dbReference>
<evidence type="ECO:0000313" key="14">
    <source>
        <dbReference type="Proteomes" id="UP000095228"/>
    </source>
</evidence>
<evidence type="ECO:0000259" key="11">
    <source>
        <dbReference type="Pfam" id="PF00593"/>
    </source>
</evidence>
<proteinExistence type="inferred from homology"/>
<dbReference type="Gene3D" id="2.40.170.20">
    <property type="entry name" value="TonB-dependent receptor, beta-barrel domain"/>
    <property type="match status" value="1"/>
</dbReference>
<evidence type="ECO:0000313" key="13">
    <source>
        <dbReference type="EMBL" id="AOS43782.1"/>
    </source>
</evidence>
<dbReference type="Gene3D" id="2.170.130.10">
    <property type="entry name" value="TonB-dependent receptor, plug domain"/>
    <property type="match status" value="1"/>
</dbReference>
<reference evidence="13 14" key="1">
    <citation type="submission" date="2016-06" db="EMBL/GenBank/DDBJ databases">
        <title>Three novel species with peptidoglycan cell walls form the new genus Lacunisphaera gen. nov. in the family Opitutaceae of the verrucomicrobial subdivision 4.</title>
        <authorList>
            <person name="Rast P."/>
            <person name="Gloeckner I."/>
            <person name="Jogler M."/>
            <person name="Boedeker C."/>
            <person name="Jeske O."/>
            <person name="Wiegand S."/>
            <person name="Reinhardt R."/>
            <person name="Schumann P."/>
            <person name="Rohde M."/>
            <person name="Spring S."/>
            <person name="Gloeckner F.O."/>
            <person name="Jogler C."/>
        </authorList>
    </citation>
    <scope>NUCLEOTIDE SEQUENCE [LARGE SCALE GENOMIC DNA]</scope>
    <source>
        <strain evidence="13 14">IG16b</strain>
    </source>
</reference>
<dbReference type="InterPro" id="IPR000531">
    <property type="entry name" value="Beta-barrel_TonB"/>
</dbReference>
<comment type="similarity">
    <text evidence="8 9">Belongs to the TonB-dependent receptor family.</text>
</comment>
<gene>
    <name evidence="13" type="primary">cirA_3</name>
    <name evidence="13" type="ORF">Verru16b_00840</name>
</gene>
<evidence type="ECO:0000256" key="5">
    <source>
        <dbReference type="ARBA" id="ARBA00023077"/>
    </source>
</evidence>
<name>A0A1D8ASE2_9BACT</name>
<feature type="chain" id="PRO_5009105040" evidence="10">
    <location>
        <begin position="31"/>
        <end position="969"/>
    </location>
</feature>
<evidence type="ECO:0000259" key="12">
    <source>
        <dbReference type="Pfam" id="PF07715"/>
    </source>
</evidence>
<evidence type="ECO:0000256" key="1">
    <source>
        <dbReference type="ARBA" id="ARBA00004571"/>
    </source>
</evidence>
<accession>A0A1D8ASE2</accession>
<dbReference type="AlphaFoldDB" id="A0A1D8ASE2"/>
<dbReference type="InterPro" id="IPR012910">
    <property type="entry name" value="Plug_dom"/>
</dbReference>
<feature type="signal peptide" evidence="10">
    <location>
        <begin position="1"/>
        <end position="30"/>
    </location>
</feature>
<feature type="domain" description="TonB-dependent receptor-like beta-barrel" evidence="11">
    <location>
        <begin position="375"/>
        <end position="932"/>
    </location>
</feature>
<evidence type="ECO:0000256" key="7">
    <source>
        <dbReference type="ARBA" id="ARBA00023237"/>
    </source>
</evidence>
<sequence length="969" mass="104055">MNTKHTPGGWGQARLAARVLSVLAATAALAQQTAVPTSAEGDPKTVHLEKFVVTGSYIPYSVDAPAVPVTMVGIDDIKDTGETDLLEVLRKAVPQFVGNANMGAQNSSIGGGDTNGGSRLSLRNVQTLVLINGRRAAFAPVSATGGYDFVDVNAIPVAAVESIEVLKDGASALYGSDAVSGVVNIILKKNYQGAEVGGRYRFADTLLGTWEERSAHFATGVSNDTTAITLTFEWARTDPLFQNEKAFSRSQTGKTSAYPGVLTTFGFLGSANPGVYRLVAGKVPPAGAGLTFDQLVAQGIYERQGSVNFNSQFNISEYVTLALGSERRAFTTALSHKLTNHIELFGDLLYAQTDTFLQLAAQPIFGMPITAENVTDLGLGIGFTDPTHPTNPSSEYAYVRNRFVTNPRKYYNETHSLRGLLGLRGEVGENYRWEVAANLNQIKQDYRNANVIARVNLVNAIDNGIINLFARDQAAGAFEQGNVFGTAFSKNTSTLHSFDARVVGEIPDVLPAGPIGFAVGAETRRETLEARPDAGSYTINDLNDPLNGNPVAWDGATTTDPFDVTRTVDSYYAEVRVPLARDAQAIPGVKALDLDLAVRQDKYSDADAPAVPKFSLRWMPFNDEFVVRATYSESFTAPSLYSLFGPTPIGSSDDLSALVFRNGLDASDIDQAAARTLTSSAAVAQGFASELLQPEKADIYNLGIVWSPRGLRGFSAELTYFKIDQVGIAGVQSDVDILQSVEDEGAASEFANRVRIGSFNGAPVTSVGQMGAIYGQFGSMSPVFISNYAENLVAASQDGVDLTLNYNLNLESIGRFDLSLTTMWFNEFSVEGDDFVGTTNGRSVLNGGTIPRWTGTLFATYSRASWRAGFTIRHVPSVTDETAALTETNPTRDQHVESYTQVDAHLGYEFRGGRGLFSAVDGLTVRVGATNLFDRAPPSAAASWTDHNADTQTYSAIGRTLYVDLSLKF</sequence>
<dbReference type="STRING" id="1838286.Verru16b_00840"/>
<dbReference type="PROSITE" id="PS52016">
    <property type="entry name" value="TONB_DEPENDENT_REC_3"/>
    <property type="match status" value="1"/>
</dbReference>
<evidence type="ECO:0000256" key="4">
    <source>
        <dbReference type="ARBA" id="ARBA00022692"/>
    </source>
</evidence>
<dbReference type="PATRIC" id="fig|1838286.3.peg.844"/>
<dbReference type="InterPro" id="IPR037066">
    <property type="entry name" value="Plug_dom_sf"/>
</dbReference>
<keyword evidence="10" id="KW-0732">Signal</keyword>
<dbReference type="KEGG" id="obg:Verru16b_00840"/>
<protein>
    <submittedName>
        <fullName evidence="13">Colicin I receptor</fullName>
    </submittedName>
</protein>
<dbReference type="RefSeq" id="WP_069961107.1">
    <property type="nucleotide sequence ID" value="NZ_CP016094.1"/>
</dbReference>
<dbReference type="Pfam" id="PF07715">
    <property type="entry name" value="Plug"/>
    <property type="match status" value="1"/>
</dbReference>
<keyword evidence="6 8" id="KW-0472">Membrane</keyword>
<dbReference type="InterPro" id="IPR036942">
    <property type="entry name" value="Beta-barrel_TonB_sf"/>
</dbReference>
<dbReference type="Proteomes" id="UP000095228">
    <property type="component" value="Chromosome"/>
</dbReference>
<keyword evidence="5 9" id="KW-0798">TonB box</keyword>
<keyword evidence="3 8" id="KW-1134">Transmembrane beta strand</keyword>
<evidence type="ECO:0000256" key="9">
    <source>
        <dbReference type="RuleBase" id="RU003357"/>
    </source>
</evidence>
<dbReference type="PANTHER" id="PTHR47234:SF2">
    <property type="entry name" value="TONB-DEPENDENT RECEPTOR"/>
    <property type="match status" value="1"/>
</dbReference>
<dbReference type="PANTHER" id="PTHR47234">
    <property type="match status" value="1"/>
</dbReference>
<evidence type="ECO:0000256" key="2">
    <source>
        <dbReference type="ARBA" id="ARBA00022448"/>
    </source>
</evidence>
<dbReference type="OrthoDB" id="337377at2"/>
<evidence type="ECO:0000256" key="6">
    <source>
        <dbReference type="ARBA" id="ARBA00023136"/>
    </source>
</evidence>
<evidence type="ECO:0000256" key="8">
    <source>
        <dbReference type="PROSITE-ProRule" id="PRU01360"/>
    </source>
</evidence>
<dbReference type="Pfam" id="PF00593">
    <property type="entry name" value="TonB_dep_Rec_b-barrel"/>
    <property type="match status" value="1"/>
</dbReference>
<dbReference type="GO" id="GO:0009279">
    <property type="term" value="C:cell outer membrane"/>
    <property type="evidence" value="ECO:0007669"/>
    <property type="project" value="UniProtKB-SubCell"/>
</dbReference>
<evidence type="ECO:0000256" key="3">
    <source>
        <dbReference type="ARBA" id="ARBA00022452"/>
    </source>
</evidence>
<organism evidence="13 14">
    <name type="scientific">Lacunisphaera limnophila</name>
    <dbReference type="NCBI Taxonomy" id="1838286"/>
    <lineage>
        <taxon>Bacteria</taxon>
        <taxon>Pseudomonadati</taxon>
        <taxon>Verrucomicrobiota</taxon>
        <taxon>Opitutia</taxon>
        <taxon>Opitutales</taxon>
        <taxon>Opitutaceae</taxon>
        <taxon>Lacunisphaera</taxon>
    </lineage>
</organism>
<keyword evidence="14" id="KW-1185">Reference proteome</keyword>
<comment type="subcellular location">
    <subcellularLocation>
        <location evidence="1 8">Cell outer membrane</location>
        <topology evidence="1 8">Multi-pass membrane protein</topology>
    </subcellularLocation>
</comment>
<feature type="domain" description="TonB-dependent receptor plug" evidence="12">
    <location>
        <begin position="66"/>
        <end position="182"/>
    </location>
</feature>
<keyword evidence="2 8" id="KW-0813">Transport</keyword>
<keyword evidence="4 8" id="KW-0812">Transmembrane</keyword>
<keyword evidence="13" id="KW-0675">Receptor</keyword>
<dbReference type="EMBL" id="CP016094">
    <property type="protein sequence ID" value="AOS43782.1"/>
    <property type="molecule type" value="Genomic_DNA"/>
</dbReference>
<evidence type="ECO:0000256" key="10">
    <source>
        <dbReference type="SAM" id="SignalP"/>
    </source>
</evidence>
<keyword evidence="7 8" id="KW-0998">Cell outer membrane</keyword>
<dbReference type="InterPro" id="IPR039426">
    <property type="entry name" value="TonB-dep_rcpt-like"/>
</dbReference>